<proteinExistence type="predicted"/>
<evidence type="ECO:0000256" key="1">
    <source>
        <dbReference type="ARBA" id="ARBA00023015"/>
    </source>
</evidence>
<dbReference type="OrthoDB" id="3210322at2"/>
<dbReference type="GO" id="GO:0003700">
    <property type="term" value="F:DNA-binding transcription factor activity"/>
    <property type="evidence" value="ECO:0007669"/>
    <property type="project" value="TreeGrafter"/>
</dbReference>
<dbReference type="STRING" id="418495.SAMN05216215_104431"/>
<dbReference type="InterPro" id="IPR001647">
    <property type="entry name" value="HTH_TetR"/>
</dbReference>
<keyword evidence="1" id="KW-0805">Transcription regulation</keyword>
<evidence type="ECO:0000256" key="2">
    <source>
        <dbReference type="ARBA" id="ARBA00023125"/>
    </source>
</evidence>
<dbReference type="PANTHER" id="PTHR30055:SF243">
    <property type="entry name" value="HTH-TYPE TRANSCRIPTIONAL REGULATOR RV1816"/>
    <property type="match status" value="1"/>
</dbReference>
<dbReference type="Proteomes" id="UP000199529">
    <property type="component" value="Unassembled WGS sequence"/>
</dbReference>
<dbReference type="InterPro" id="IPR050109">
    <property type="entry name" value="HTH-type_TetR-like_transc_reg"/>
</dbReference>
<feature type="domain" description="HTH tetR-type" evidence="5">
    <location>
        <begin position="14"/>
        <end position="74"/>
    </location>
</feature>
<dbReference type="PANTHER" id="PTHR30055">
    <property type="entry name" value="HTH-TYPE TRANSCRIPTIONAL REGULATOR RUTR"/>
    <property type="match status" value="1"/>
</dbReference>
<keyword evidence="2 4" id="KW-0238">DNA-binding</keyword>
<feature type="DNA-binding region" description="H-T-H motif" evidence="4">
    <location>
        <begin position="37"/>
        <end position="56"/>
    </location>
</feature>
<dbReference type="SUPFAM" id="SSF46689">
    <property type="entry name" value="Homeodomain-like"/>
    <property type="match status" value="1"/>
</dbReference>
<keyword evidence="7" id="KW-1185">Reference proteome</keyword>
<dbReference type="Pfam" id="PF00440">
    <property type="entry name" value="TetR_N"/>
    <property type="match status" value="1"/>
</dbReference>
<keyword evidence="3" id="KW-0804">Transcription</keyword>
<name>A0A1H3PWB5_9PSEU</name>
<dbReference type="InterPro" id="IPR036271">
    <property type="entry name" value="Tet_transcr_reg_TetR-rel_C_sf"/>
</dbReference>
<dbReference type="InterPro" id="IPR025996">
    <property type="entry name" value="MT1864/Rv1816-like_C"/>
</dbReference>
<evidence type="ECO:0000256" key="3">
    <source>
        <dbReference type="ARBA" id="ARBA00023163"/>
    </source>
</evidence>
<evidence type="ECO:0000313" key="7">
    <source>
        <dbReference type="Proteomes" id="UP000199529"/>
    </source>
</evidence>
<evidence type="ECO:0000313" key="6">
    <source>
        <dbReference type="EMBL" id="SDZ05270.1"/>
    </source>
</evidence>
<dbReference type="PROSITE" id="PS50977">
    <property type="entry name" value="HTH_TETR_2"/>
    <property type="match status" value="1"/>
</dbReference>
<evidence type="ECO:0000256" key="4">
    <source>
        <dbReference type="PROSITE-ProRule" id="PRU00335"/>
    </source>
</evidence>
<sequence>MDAAPRSPRERFRERTRNEAKQVALDQLAESGPAGISVNAIAKRMGVTGPALYRYFESRDALLTDLVVDAYNDLGDAMEAAAQAHRGAEPATRFRELGARFRSWALAQPHRYLLLFGTPVPGFRAPELTIDLADRAFRPVVDAVADLAPGGLPAERTAFDRQLTAWRERRGGSPLPPAVLQRALLAWSRMHGLISLEVEGQFGGMLVDPEPLFRAELESVLDQPWQ</sequence>
<evidence type="ECO:0000259" key="5">
    <source>
        <dbReference type="PROSITE" id="PS50977"/>
    </source>
</evidence>
<dbReference type="EMBL" id="FNOK01000044">
    <property type="protein sequence ID" value="SDZ05270.1"/>
    <property type="molecule type" value="Genomic_DNA"/>
</dbReference>
<organism evidence="6 7">
    <name type="scientific">Saccharopolyspora shandongensis</name>
    <dbReference type="NCBI Taxonomy" id="418495"/>
    <lineage>
        <taxon>Bacteria</taxon>
        <taxon>Bacillati</taxon>
        <taxon>Actinomycetota</taxon>
        <taxon>Actinomycetes</taxon>
        <taxon>Pseudonocardiales</taxon>
        <taxon>Pseudonocardiaceae</taxon>
        <taxon>Saccharopolyspora</taxon>
    </lineage>
</organism>
<dbReference type="Pfam" id="PF13305">
    <property type="entry name" value="TetR_C_33"/>
    <property type="match status" value="1"/>
</dbReference>
<dbReference type="InterPro" id="IPR009057">
    <property type="entry name" value="Homeodomain-like_sf"/>
</dbReference>
<protein>
    <submittedName>
        <fullName evidence="6">Transcriptional regulator, TetR family</fullName>
    </submittedName>
</protein>
<dbReference type="AlphaFoldDB" id="A0A1H3PWB5"/>
<dbReference type="GO" id="GO:0000976">
    <property type="term" value="F:transcription cis-regulatory region binding"/>
    <property type="evidence" value="ECO:0007669"/>
    <property type="project" value="TreeGrafter"/>
</dbReference>
<accession>A0A1H3PWB5</accession>
<dbReference type="Gene3D" id="1.10.357.10">
    <property type="entry name" value="Tetracycline Repressor, domain 2"/>
    <property type="match status" value="1"/>
</dbReference>
<reference evidence="7" key="1">
    <citation type="submission" date="2016-10" db="EMBL/GenBank/DDBJ databases">
        <authorList>
            <person name="Varghese N."/>
            <person name="Submissions S."/>
        </authorList>
    </citation>
    <scope>NUCLEOTIDE SEQUENCE [LARGE SCALE GENOMIC DNA]</scope>
    <source>
        <strain evidence="7">CGMCC 4.3530</strain>
    </source>
</reference>
<dbReference type="SUPFAM" id="SSF48498">
    <property type="entry name" value="Tetracyclin repressor-like, C-terminal domain"/>
    <property type="match status" value="1"/>
</dbReference>
<dbReference type="RefSeq" id="WP_093273665.1">
    <property type="nucleotide sequence ID" value="NZ_FNOK01000044.1"/>
</dbReference>
<gene>
    <name evidence="6" type="ORF">SAMN05216215_104431</name>
</gene>